<comment type="caution">
    <text evidence="1">The sequence shown here is derived from an EMBL/GenBank/DDBJ whole genome shotgun (WGS) entry which is preliminary data.</text>
</comment>
<reference evidence="1 2" key="1">
    <citation type="submission" date="2020-09" db="EMBL/GenBank/DDBJ databases">
        <title>De no assembly of potato wild relative species, Solanum commersonii.</title>
        <authorList>
            <person name="Cho K."/>
        </authorList>
    </citation>
    <scope>NUCLEOTIDE SEQUENCE [LARGE SCALE GENOMIC DNA]</scope>
    <source>
        <strain evidence="1">LZ3.2</strain>
        <tissue evidence="1">Leaf</tissue>
    </source>
</reference>
<dbReference type="Proteomes" id="UP000824120">
    <property type="component" value="Chromosome 3"/>
</dbReference>
<organism evidence="1 2">
    <name type="scientific">Solanum commersonii</name>
    <name type="common">Commerson's wild potato</name>
    <name type="synonym">Commerson's nightshade</name>
    <dbReference type="NCBI Taxonomy" id="4109"/>
    <lineage>
        <taxon>Eukaryota</taxon>
        <taxon>Viridiplantae</taxon>
        <taxon>Streptophyta</taxon>
        <taxon>Embryophyta</taxon>
        <taxon>Tracheophyta</taxon>
        <taxon>Spermatophyta</taxon>
        <taxon>Magnoliopsida</taxon>
        <taxon>eudicotyledons</taxon>
        <taxon>Gunneridae</taxon>
        <taxon>Pentapetalae</taxon>
        <taxon>asterids</taxon>
        <taxon>lamiids</taxon>
        <taxon>Solanales</taxon>
        <taxon>Solanaceae</taxon>
        <taxon>Solanoideae</taxon>
        <taxon>Solaneae</taxon>
        <taxon>Solanum</taxon>
    </lineage>
</organism>
<evidence type="ECO:0000313" key="1">
    <source>
        <dbReference type="EMBL" id="KAG5616658.1"/>
    </source>
</evidence>
<gene>
    <name evidence="1" type="ORF">H5410_016482</name>
</gene>
<evidence type="ECO:0000313" key="2">
    <source>
        <dbReference type="Proteomes" id="UP000824120"/>
    </source>
</evidence>
<keyword evidence="2" id="KW-1185">Reference proteome</keyword>
<proteinExistence type="predicted"/>
<dbReference type="AlphaFoldDB" id="A0A9J5ZXH3"/>
<dbReference type="EMBL" id="JACXVP010000003">
    <property type="protein sequence ID" value="KAG5616658.1"/>
    <property type="molecule type" value="Genomic_DNA"/>
</dbReference>
<evidence type="ECO:0008006" key="3">
    <source>
        <dbReference type="Google" id="ProtNLM"/>
    </source>
</evidence>
<protein>
    <recommendedName>
        <fullName evidence="3">Integrase core domain containing protein</fullName>
    </recommendedName>
</protein>
<name>A0A9J5ZXH3_SOLCO</name>
<sequence length="187" mass="20795">MKGHLRIDCLKLLNCDFCHKTGNLKLNCYKLNGYPPHYKGKREVVVAGNSMYDAGSVHRQDSMTMAPYQQCPPLSPYYIPPSQPLGSTLPMFTPAQHQKLLHMLNQSSINDIQGTANMAVTTSIVPIPLSPSTRIVPEEVVQLQVDEVATSIEPTDVIPATPMRKSSRDVRPHIWHKDYVTKASTNG</sequence>
<dbReference type="OrthoDB" id="1224738at2759"/>
<accession>A0A9J5ZXH3</accession>